<proteinExistence type="predicted"/>
<keyword evidence="2" id="KW-0067">ATP-binding</keyword>
<dbReference type="InterPro" id="IPR003812">
    <property type="entry name" value="Fido"/>
</dbReference>
<keyword evidence="5" id="KW-1185">Reference proteome</keyword>
<dbReference type="AlphaFoldDB" id="A0A0R1UXZ1"/>
<reference evidence="4 5" key="1">
    <citation type="journal article" date="2015" name="Genome Announc.">
        <title>Expanding the biotechnology potential of lactobacilli through comparative genomics of 213 strains and associated genera.</title>
        <authorList>
            <person name="Sun Z."/>
            <person name="Harris H.M."/>
            <person name="McCann A."/>
            <person name="Guo C."/>
            <person name="Argimon S."/>
            <person name="Zhang W."/>
            <person name="Yang X."/>
            <person name="Jeffery I.B."/>
            <person name="Cooney J.C."/>
            <person name="Kagawa T.F."/>
            <person name="Liu W."/>
            <person name="Song Y."/>
            <person name="Salvetti E."/>
            <person name="Wrobel A."/>
            <person name="Rasinkangas P."/>
            <person name="Parkhill J."/>
            <person name="Rea M.C."/>
            <person name="O'Sullivan O."/>
            <person name="Ritari J."/>
            <person name="Douillard F.P."/>
            <person name="Paul Ross R."/>
            <person name="Yang R."/>
            <person name="Briner A.E."/>
            <person name="Felis G.E."/>
            <person name="de Vos W.M."/>
            <person name="Barrangou R."/>
            <person name="Klaenhammer T.R."/>
            <person name="Caufield P.W."/>
            <person name="Cui Y."/>
            <person name="Zhang H."/>
            <person name="O'Toole P.W."/>
        </authorList>
    </citation>
    <scope>NUCLEOTIDE SEQUENCE [LARGE SCALE GENOMIC DNA]</scope>
    <source>
        <strain evidence="4 5">DSM 18793</strain>
    </source>
</reference>
<evidence type="ECO:0000313" key="5">
    <source>
        <dbReference type="Proteomes" id="UP000051084"/>
    </source>
</evidence>
<dbReference type="PANTHER" id="PTHR13504">
    <property type="entry name" value="FIDO DOMAIN-CONTAINING PROTEIN DDB_G0283145"/>
    <property type="match status" value="1"/>
</dbReference>
<feature type="binding site" evidence="2">
    <location>
        <begin position="129"/>
        <end position="130"/>
    </location>
    <ligand>
        <name>ATP</name>
        <dbReference type="ChEBI" id="CHEBI:30616"/>
    </ligand>
</feature>
<dbReference type="PANTHER" id="PTHR13504:SF40">
    <property type="entry name" value="FIDO DOMAIN-CONTAINING PROTEIN"/>
    <property type="match status" value="1"/>
</dbReference>
<gene>
    <name evidence="4" type="ORF">FC21_GL000177</name>
</gene>
<evidence type="ECO:0000313" key="4">
    <source>
        <dbReference type="EMBL" id="KRL96378.1"/>
    </source>
</evidence>
<dbReference type="Pfam" id="PF02661">
    <property type="entry name" value="Fic"/>
    <property type="match status" value="1"/>
</dbReference>
<dbReference type="Proteomes" id="UP000051084">
    <property type="component" value="Unassembled WGS sequence"/>
</dbReference>
<dbReference type="PATRIC" id="fig|1423742.4.peg.189"/>
<dbReference type="PROSITE" id="PS51459">
    <property type="entry name" value="FIDO"/>
    <property type="match status" value="1"/>
</dbReference>
<dbReference type="GO" id="GO:0005524">
    <property type="term" value="F:ATP binding"/>
    <property type="evidence" value="ECO:0007669"/>
    <property type="project" value="UniProtKB-KW"/>
</dbReference>
<feature type="active site" evidence="1">
    <location>
        <position position="88"/>
    </location>
</feature>
<feature type="binding site" evidence="2">
    <location>
        <begin position="92"/>
        <end position="99"/>
    </location>
    <ligand>
        <name>ATP</name>
        <dbReference type="ChEBI" id="CHEBI:30616"/>
    </ligand>
</feature>
<dbReference type="EMBL" id="AZGC01000008">
    <property type="protein sequence ID" value="KRL96378.1"/>
    <property type="molecule type" value="Genomic_DNA"/>
</dbReference>
<keyword evidence="2" id="KW-0547">Nucleotide-binding</keyword>
<dbReference type="Gene3D" id="1.10.3290.10">
    <property type="entry name" value="Fido-like domain"/>
    <property type="match status" value="1"/>
</dbReference>
<dbReference type="InterPro" id="IPR040198">
    <property type="entry name" value="Fido_containing"/>
</dbReference>
<dbReference type="OrthoDB" id="9813719at2"/>
<name>A0A0R1UXZ1_9LACO</name>
<feature type="domain" description="Fido" evidence="3">
    <location>
        <begin position="9"/>
        <end position="151"/>
    </location>
</feature>
<evidence type="ECO:0000259" key="3">
    <source>
        <dbReference type="PROSITE" id="PS51459"/>
    </source>
</evidence>
<organism evidence="4 5">
    <name type="scientific">Limosilactobacillus equigenerosi DSM 18793 = JCM 14505</name>
    <dbReference type="NCBI Taxonomy" id="1423742"/>
    <lineage>
        <taxon>Bacteria</taxon>
        <taxon>Bacillati</taxon>
        <taxon>Bacillota</taxon>
        <taxon>Bacilli</taxon>
        <taxon>Lactobacillales</taxon>
        <taxon>Lactobacillaceae</taxon>
        <taxon>Limosilactobacillus</taxon>
    </lineage>
</organism>
<sequence>MVIHELTDIRAIYDELLHGEIADDNLPNGQLFRNSAVRIGSSTKTVHLPKATEVEFLPDLMKWLEFINRDAPFLIKAFIAHYYFEYIHPFFDGNGRLGRYITCAYLGYKLDPFTAIIFSKEINNHRKRYYDAFVGVEEPKNYGEVTFFVKTMMEILLDGQQALIEELETKQELFKFGSKQIQKQFNSDLKGRCLFVYYQAYLFNDSGAGIEDRILYEYLDDAPKTKIRRILDELVDDGLLEKTKKSPITRRSTTKLIEALIN</sequence>
<feature type="binding site" evidence="2">
    <location>
        <position position="141"/>
    </location>
    <ligand>
        <name>ATP</name>
        <dbReference type="ChEBI" id="CHEBI:30616"/>
    </ligand>
</feature>
<accession>A0A0R1UXZ1</accession>
<comment type="caution">
    <text evidence="4">The sequence shown here is derived from an EMBL/GenBank/DDBJ whole genome shotgun (WGS) entry which is preliminary data.</text>
</comment>
<evidence type="ECO:0000256" key="1">
    <source>
        <dbReference type="PIRSR" id="PIRSR640198-1"/>
    </source>
</evidence>
<dbReference type="RefSeq" id="WP_056995252.1">
    <property type="nucleotide sequence ID" value="NZ_AZGC01000008.1"/>
</dbReference>
<evidence type="ECO:0000256" key="2">
    <source>
        <dbReference type="PIRSR" id="PIRSR640198-2"/>
    </source>
</evidence>
<dbReference type="STRING" id="417373.GCA_001570685_01181"/>
<dbReference type="InterPro" id="IPR036597">
    <property type="entry name" value="Fido-like_dom_sf"/>
</dbReference>
<dbReference type="SUPFAM" id="SSF140931">
    <property type="entry name" value="Fic-like"/>
    <property type="match status" value="1"/>
</dbReference>
<protein>
    <submittedName>
        <fullName evidence="4">Fic family protein</fullName>
    </submittedName>
</protein>